<dbReference type="Gene3D" id="3.30.420.10">
    <property type="entry name" value="Ribonuclease H-like superfamily/Ribonuclease H"/>
    <property type="match status" value="1"/>
</dbReference>
<feature type="region of interest" description="Disordered" evidence="1">
    <location>
        <begin position="1"/>
        <end position="24"/>
    </location>
</feature>
<dbReference type="Gramene" id="EOY26243">
    <property type="protein sequence ID" value="EOY26243"/>
    <property type="gene ID" value="TCM_027705"/>
</dbReference>
<dbReference type="PANTHER" id="PTHR33033">
    <property type="entry name" value="POLYNUCLEOTIDYL TRANSFERASE, RIBONUCLEASE H-LIKE SUPERFAMILY PROTEIN-RELATED"/>
    <property type="match status" value="1"/>
</dbReference>
<dbReference type="InParanoid" id="A0A061GA17"/>
<evidence type="ECO:0000313" key="2">
    <source>
        <dbReference type="EMBL" id="EOY26243.1"/>
    </source>
</evidence>
<protein>
    <recommendedName>
        <fullName evidence="4">RNase H type-1 domain-containing protein</fullName>
    </recommendedName>
</protein>
<name>A0A061GA17_THECC</name>
<dbReference type="GO" id="GO:0003676">
    <property type="term" value="F:nucleic acid binding"/>
    <property type="evidence" value="ECO:0007669"/>
    <property type="project" value="InterPro"/>
</dbReference>
<dbReference type="AlphaFoldDB" id="A0A061GA17"/>
<gene>
    <name evidence="2" type="ORF">TCM_027705</name>
</gene>
<evidence type="ECO:0008006" key="4">
    <source>
        <dbReference type="Google" id="ProtNLM"/>
    </source>
</evidence>
<dbReference type="InterPro" id="IPR036397">
    <property type="entry name" value="RNaseH_sf"/>
</dbReference>
<dbReference type="HOGENOM" id="CLU_000680_21_3_1"/>
<feature type="compositionally biased region" description="Basic and acidic residues" evidence="1">
    <location>
        <begin position="8"/>
        <end position="17"/>
    </location>
</feature>
<proteinExistence type="predicted"/>
<dbReference type="PANTHER" id="PTHR33033:SF83">
    <property type="entry name" value="REVERSE TRANSCRIPTASE-LIKE PROTEIN"/>
    <property type="match status" value="1"/>
</dbReference>
<accession>A0A061GA17</accession>
<dbReference type="EMBL" id="CM001884">
    <property type="protein sequence ID" value="EOY26243.1"/>
    <property type="molecule type" value="Genomic_DNA"/>
</dbReference>
<sequence length="129" mass="15013">MRGMLKFNVDKDAKGNPRESGIGDAFKDDEGKMLSQCSLFVGVLDANTTKILTIKKAFQIIVAFRWGIVDKVIMENDSENVVKWAKEPSTTFWKLRTTMMRMEFFKSKLKDWSFFENFKICKWCCKFLG</sequence>
<evidence type="ECO:0000313" key="3">
    <source>
        <dbReference type="Proteomes" id="UP000026915"/>
    </source>
</evidence>
<organism evidence="2 3">
    <name type="scientific">Theobroma cacao</name>
    <name type="common">Cacao</name>
    <name type="synonym">Cocoa</name>
    <dbReference type="NCBI Taxonomy" id="3641"/>
    <lineage>
        <taxon>Eukaryota</taxon>
        <taxon>Viridiplantae</taxon>
        <taxon>Streptophyta</taxon>
        <taxon>Embryophyta</taxon>
        <taxon>Tracheophyta</taxon>
        <taxon>Spermatophyta</taxon>
        <taxon>Magnoliopsida</taxon>
        <taxon>eudicotyledons</taxon>
        <taxon>Gunneridae</taxon>
        <taxon>Pentapetalae</taxon>
        <taxon>rosids</taxon>
        <taxon>malvids</taxon>
        <taxon>Malvales</taxon>
        <taxon>Malvaceae</taxon>
        <taxon>Byttnerioideae</taxon>
        <taxon>Theobroma</taxon>
    </lineage>
</organism>
<keyword evidence="3" id="KW-1185">Reference proteome</keyword>
<evidence type="ECO:0000256" key="1">
    <source>
        <dbReference type="SAM" id="MobiDB-lite"/>
    </source>
</evidence>
<dbReference type="Proteomes" id="UP000026915">
    <property type="component" value="Chromosome 6"/>
</dbReference>
<reference evidence="2 3" key="1">
    <citation type="journal article" date="2013" name="Genome Biol.">
        <title>The genome sequence of the most widely cultivated cacao type and its use to identify candidate genes regulating pod color.</title>
        <authorList>
            <person name="Motamayor J.C."/>
            <person name="Mockaitis K."/>
            <person name="Schmutz J."/>
            <person name="Haiminen N."/>
            <person name="Iii D.L."/>
            <person name="Cornejo O."/>
            <person name="Findley S.D."/>
            <person name="Zheng P."/>
            <person name="Utro F."/>
            <person name="Royaert S."/>
            <person name="Saski C."/>
            <person name="Jenkins J."/>
            <person name="Podicheti R."/>
            <person name="Zhao M."/>
            <person name="Scheffler B.E."/>
            <person name="Stack J.C."/>
            <person name="Feltus F.A."/>
            <person name="Mustiga G.M."/>
            <person name="Amores F."/>
            <person name="Phillips W."/>
            <person name="Marelli J.P."/>
            <person name="May G.D."/>
            <person name="Shapiro H."/>
            <person name="Ma J."/>
            <person name="Bustamante C.D."/>
            <person name="Schnell R.J."/>
            <person name="Main D."/>
            <person name="Gilbert D."/>
            <person name="Parida L."/>
            <person name="Kuhn D.N."/>
        </authorList>
    </citation>
    <scope>NUCLEOTIDE SEQUENCE [LARGE SCALE GENOMIC DNA]</scope>
    <source>
        <strain evidence="3">cv. Matina 1-6</strain>
    </source>
</reference>